<dbReference type="AlphaFoldDB" id="A0A4D6MGR8"/>
<name>A0A4D6MGR8_VIGUN</name>
<evidence type="ECO:0000313" key="2">
    <source>
        <dbReference type="Proteomes" id="UP000501690"/>
    </source>
</evidence>
<evidence type="ECO:0000313" key="1">
    <source>
        <dbReference type="EMBL" id="QCD99711.1"/>
    </source>
</evidence>
<dbReference type="Proteomes" id="UP000501690">
    <property type="component" value="Linkage Group LG7"/>
</dbReference>
<dbReference type="EMBL" id="CP039351">
    <property type="protein sequence ID" value="QCD99711.1"/>
    <property type="molecule type" value="Genomic_DNA"/>
</dbReference>
<organism evidence="1 2">
    <name type="scientific">Vigna unguiculata</name>
    <name type="common">Cowpea</name>
    <dbReference type="NCBI Taxonomy" id="3917"/>
    <lineage>
        <taxon>Eukaryota</taxon>
        <taxon>Viridiplantae</taxon>
        <taxon>Streptophyta</taxon>
        <taxon>Embryophyta</taxon>
        <taxon>Tracheophyta</taxon>
        <taxon>Spermatophyta</taxon>
        <taxon>Magnoliopsida</taxon>
        <taxon>eudicotyledons</taxon>
        <taxon>Gunneridae</taxon>
        <taxon>Pentapetalae</taxon>
        <taxon>rosids</taxon>
        <taxon>fabids</taxon>
        <taxon>Fabales</taxon>
        <taxon>Fabaceae</taxon>
        <taxon>Papilionoideae</taxon>
        <taxon>50 kb inversion clade</taxon>
        <taxon>NPAAA clade</taxon>
        <taxon>indigoferoid/millettioid clade</taxon>
        <taxon>Phaseoleae</taxon>
        <taxon>Vigna</taxon>
    </lineage>
</organism>
<accession>A0A4D6MGR8</accession>
<reference evidence="1 2" key="1">
    <citation type="submission" date="2019-04" db="EMBL/GenBank/DDBJ databases">
        <title>An improved genome assembly and genetic linkage map for asparagus bean, Vigna unguiculata ssp. sesquipedialis.</title>
        <authorList>
            <person name="Xia Q."/>
            <person name="Zhang R."/>
            <person name="Dong Y."/>
        </authorList>
    </citation>
    <scope>NUCLEOTIDE SEQUENCE [LARGE SCALE GENOMIC DNA]</scope>
    <source>
        <tissue evidence="1">Leaf</tissue>
    </source>
</reference>
<proteinExistence type="predicted"/>
<protein>
    <submittedName>
        <fullName evidence="1">Uncharacterized protein</fullName>
    </submittedName>
</protein>
<keyword evidence="2" id="KW-1185">Reference proteome</keyword>
<gene>
    <name evidence="1" type="ORF">DEO72_LG7g996</name>
</gene>
<sequence>MTYRTTAPSTADHCLRCASTPLRRPVVENPHCCTRRSCSHHHAEIHGCTSFVHELSGQPYIHEHESMAVANCAELPESMAITPSSSFIITLPSLLLVSKTPPLHRRSAFVLRSFESLRVATSLKPALRQLDSLRNNHHELTESLAEHHQPLLLSFTDSRAHCVRQSVPLACFSRYGKLGFALSFELCCLCYCFTILKCLVCRCEPVYDNFEPLATCWVFEHERTVVSTGFLAQASMSRLDEINRGSPKLLHTSGRSGDPHCS</sequence>